<feature type="binding site" evidence="10">
    <location>
        <position position="14"/>
    </location>
    <ligand>
        <name>Zn(2+)</name>
        <dbReference type="ChEBI" id="CHEBI:29105"/>
    </ligand>
</feature>
<evidence type="ECO:0000256" key="5">
    <source>
        <dbReference type="ARBA" id="ARBA00022833"/>
    </source>
</evidence>
<keyword evidence="4 8" id="KW-0479">Metal-binding</keyword>
<evidence type="ECO:0000256" key="4">
    <source>
        <dbReference type="ARBA" id="ARBA00022723"/>
    </source>
</evidence>
<comment type="caution">
    <text evidence="11">The sequence shown here is derived from an EMBL/GenBank/DDBJ whole genome shotgun (WGS) entry which is preliminary data.</text>
</comment>
<feature type="binding site" evidence="10">
    <location>
        <position position="29"/>
    </location>
    <ligand>
        <name>Zn(2+)</name>
        <dbReference type="ChEBI" id="CHEBI:29105"/>
    </ligand>
</feature>
<evidence type="ECO:0000256" key="7">
    <source>
        <dbReference type="ARBA" id="ARBA00048807"/>
    </source>
</evidence>
<dbReference type="GO" id="GO:0070497">
    <property type="term" value="F:6-carboxytetrahydropterin synthase activity"/>
    <property type="evidence" value="ECO:0007669"/>
    <property type="project" value="UniProtKB-EC"/>
</dbReference>
<dbReference type="GO" id="GO:0046872">
    <property type="term" value="F:metal ion binding"/>
    <property type="evidence" value="ECO:0007669"/>
    <property type="project" value="UniProtKB-KW"/>
</dbReference>
<comment type="similarity">
    <text evidence="2 8">Belongs to the PTPS family. QueD subfamily.</text>
</comment>
<evidence type="ECO:0000256" key="8">
    <source>
        <dbReference type="PIRNR" id="PIRNR006113"/>
    </source>
</evidence>
<comment type="pathway">
    <text evidence="1 8">Purine metabolism; 7-cyano-7-deazaguanine biosynthesis.</text>
</comment>
<feature type="active site" description="Charge relay system" evidence="9">
    <location>
        <position position="112"/>
    </location>
</feature>
<keyword evidence="12" id="KW-1185">Reference proteome</keyword>
<dbReference type="SUPFAM" id="SSF55620">
    <property type="entry name" value="Tetrahydrobiopterin biosynthesis enzymes-like"/>
    <property type="match status" value="1"/>
</dbReference>
<dbReference type="RefSeq" id="WP_197006991.1">
    <property type="nucleotide sequence ID" value="NZ_BONS01000005.1"/>
</dbReference>
<keyword evidence="6 8" id="KW-0456">Lyase</keyword>
<accession>A0A8J7GNU1</accession>
<dbReference type="Gene3D" id="3.30.479.10">
    <property type="entry name" value="6-pyruvoyl tetrahydropterin synthase/QueD"/>
    <property type="match status" value="2"/>
</dbReference>
<keyword evidence="8" id="KW-0671">Queuosine biosynthesis</keyword>
<dbReference type="PANTHER" id="PTHR12589:SF7">
    <property type="entry name" value="6-PYRUVOYL TETRAHYDROBIOPTERIN SYNTHASE"/>
    <property type="match status" value="1"/>
</dbReference>
<proteinExistence type="inferred from homology"/>
<comment type="cofactor">
    <cofactor evidence="8 10">
        <name>Zn(2+)</name>
        <dbReference type="ChEBI" id="CHEBI:29105"/>
    </cofactor>
    <text evidence="8 10">Binds 1 zinc ion per subunit.</text>
</comment>
<dbReference type="InterPro" id="IPR007115">
    <property type="entry name" value="6-PTP_synth/QueD"/>
</dbReference>
<comment type="catalytic activity">
    <reaction evidence="7 8">
        <text>7,8-dihydroneopterin 3'-triphosphate + H2O = 6-carboxy-5,6,7,8-tetrahydropterin + triphosphate + acetaldehyde + 2 H(+)</text>
        <dbReference type="Rhea" id="RHEA:27966"/>
        <dbReference type="ChEBI" id="CHEBI:15343"/>
        <dbReference type="ChEBI" id="CHEBI:15377"/>
        <dbReference type="ChEBI" id="CHEBI:15378"/>
        <dbReference type="ChEBI" id="CHEBI:18036"/>
        <dbReference type="ChEBI" id="CHEBI:58462"/>
        <dbReference type="ChEBI" id="CHEBI:61032"/>
        <dbReference type="EC" id="4.1.2.50"/>
    </reaction>
</comment>
<feature type="active site" description="Proton acceptor" evidence="9">
    <location>
        <position position="25"/>
    </location>
</feature>
<organism evidence="11 12">
    <name type="scientific">Longispora fulva</name>
    <dbReference type="NCBI Taxonomy" id="619741"/>
    <lineage>
        <taxon>Bacteria</taxon>
        <taxon>Bacillati</taxon>
        <taxon>Actinomycetota</taxon>
        <taxon>Actinomycetes</taxon>
        <taxon>Micromonosporales</taxon>
        <taxon>Micromonosporaceae</taxon>
        <taxon>Longispora</taxon>
    </lineage>
</organism>
<evidence type="ECO:0000256" key="9">
    <source>
        <dbReference type="PIRSR" id="PIRSR006113-1"/>
    </source>
</evidence>
<evidence type="ECO:0000256" key="2">
    <source>
        <dbReference type="ARBA" id="ARBA00008900"/>
    </source>
</evidence>
<evidence type="ECO:0000313" key="12">
    <source>
        <dbReference type="Proteomes" id="UP000622552"/>
    </source>
</evidence>
<gene>
    <name evidence="11" type="ORF">IW245_006647</name>
</gene>
<dbReference type="PIRSF" id="PIRSF006113">
    <property type="entry name" value="PTP_synth"/>
    <property type="match status" value="1"/>
</dbReference>
<keyword evidence="5 8" id="KW-0862">Zinc</keyword>
<protein>
    <recommendedName>
        <fullName evidence="3 8">6-carboxy-5,6,7,8-tetrahydropterin synthase</fullName>
        <ecNumber evidence="8">4.-.-.-</ecNumber>
    </recommendedName>
</protein>
<dbReference type="PANTHER" id="PTHR12589">
    <property type="entry name" value="PYRUVOYL TETRAHYDROBIOPTERIN SYNTHASE"/>
    <property type="match status" value="1"/>
</dbReference>
<dbReference type="UniPathway" id="UPA00391"/>
<dbReference type="InterPro" id="IPR038418">
    <property type="entry name" value="6-PTP_synth/QueD_sf"/>
</dbReference>
<name>A0A8J7GNU1_9ACTN</name>
<feature type="active site" description="Charge relay system" evidence="9">
    <location>
        <position position="69"/>
    </location>
</feature>
<dbReference type="EC" id="4.-.-.-" evidence="8"/>
<evidence type="ECO:0000256" key="10">
    <source>
        <dbReference type="PIRSR" id="PIRSR006113-2"/>
    </source>
</evidence>
<dbReference type="AlphaFoldDB" id="A0A8J7GNU1"/>
<evidence type="ECO:0000256" key="1">
    <source>
        <dbReference type="ARBA" id="ARBA00005061"/>
    </source>
</evidence>
<dbReference type="EMBL" id="JADOUF010000001">
    <property type="protein sequence ID" value="MBG6140453.1"/>
    <property type="molecule type" value="Genomic_DNA"/>
</dbReference>
<feature type="binding site" evidence="10">
    <location>
        <position position="31"/>
    </location>
    <ligand>
        <name>Zn(2+)</name>
        <dbReference type="ChEBI" id="CHEBI:29105"/>
    </ligand>
</feature>
<evidence type="ECO:0000256" key="6">
    <source>
        <dbReference type="ARBA" id="ARBA00023239"/>
    </source>
</evidence>
<sequence>MYTISKEFRFEAAHRLTSLPPEHQCSRPHGHSYRVRVELGSEELTGPGFVADFGELAFFGSYLAAAFDHRDLNTVLSFEPTSERLAKYLAGWFIDAAPPHLDGLLRSVTVMETATSSATYHVVPS</sequence>
<evidence type="ECO:0000256" key="3">
    <source>
        <dbReference type="ARBA" id="ARBA00018141"/>
    </source>
</evidence>
<reference evidence="11" key="1">
    <citation type="submission" date="2020-11" db="EMBL/GenBank/DDBJ databases">
        <title>Sequencing the genomes of 1000 actinobacteria strains.</title>
        <authorList>
            <person name="Klenk H.-P."/>
        </authorList>
    </citation>
    <scope>NUCLEOTIDE SEQUENCE</scope>
    <source>
        <strain evidence="11">DSM 45356</strain>
    </source>
</reference>
<evidence type="ECO:0000313" key="11">
    <source>
        <dbReference type="EMBL" id="MBG6140453.1"/>
    </source>
</evidence>
<dbReference type="Proteomes" id="UP000622552">
    <property type="component" value="Unassembled WGS sequence"/>
</dbReference>
<dbReference type="GO" id="GO:0008616">
    <property type="term" value="P:tRNA queuosine(34) biosynthetic process"/>
    <property type="evidence" value="ECO:0007669"/>
    <property type="project" value="UniProtKB-KW"/>
</dbReference>
<dbReference type="Pfam" id="PF01242">
    <property type="entry name" value="PTPS"/>
    <property type="match status" value="1"/>
</dbReference>